<dbReference type="OrthoDB" id="43988at2157"/>
<accession>A0A6B0GRU5</accession>
<gene>
    <name evidence="4" type="ORF">GQS65_18180</name>
</gene>
<evidence type="ECO:0000256" key="2">
    <source>
        <dbReference type="ARBA" id="ARBA00022679"/>
    </source>
</evidence>
<dbReference type="GO" id="GO:0016757">
    <property type="term" value="F:glycosyltransferase activity"/>
    <property type="evidence" value="ECO:0007669"/>
    <property type="project" value="UniProtKB-KW"/>
</dbReference>
<keyword evidence="5" id="KW-1185">Reference proteome</keyword>
<keyword evidence="3" id="KW-1133">Transmembrane helix</keyword>
<dbReference type="Proteomes" id="UP000451471">
    <property type="component" value="Unassembled WGS sequence"/>
</dbReference>
<keyword evidence="3" id="KW-0472">Membrane</keyword>
<keyword evidence="2 4" id="KW-0808">Transferase</keyword>
<keyword evidence="3" id="KW-0812">Transmembrane</keyword>
<protein>
    <submittedName>
        <fullName evidence="4">Glycosyltransferase</fullName>
    </submittedName>
</protein>
<dbReference type="CDD" id="cd06423">
    <property type="entry name" value="CESA_like"/>
    <property type="match status" value="1"/>
</dbReference>
<dbReference type="PANTHER" id="PTHR43630:SF1">
    <property type="entry name" value="POLY-BETA-1,6-N-ACETYL-D-GLUCOSAMINE SYNTHASE"/>
    <property type="match status" value="1"/>
</dbReference>
<evidence type="ECO:0000313" key="5">
    <source>
        <dbReference type="Proteomes" id="UP000451471"/>
    </source>
</evidence>
<sequence length="470" mass="52629">MIRELAATLLESTALVVLVYYLFVNGSYLLVHFAALFELRDEMREDDWGPLFSPFDSPFLPGVAIVVPAYDEAPVIVESVQSMLDTNYPDVEVVVVNDGSTDDTLERLVEAFDLVAVDATVPIDTPSEPVHAVYRSTDALSLTVVDKDNGGRADALNAGIWLTDQPLFCAVDADSIIDRDGLLAVVQPFLNHPEETVATGGTIGVANGCTVEDGQMTTVGLPNRLLPRLQVSEYLRAFYSGRLGLDRLQGLLLISGAFGVFRTEVVRQVGGYDTDNVTEDFELVMRLHQRLTAWDRDYRVEFVPGPVVWTEVPGDREALRRQRTRWYRGLLATLRQYRPMVGRRRYGPLGWFVLPAFVLAEAVGPLVEGFGYVVVLVGFALGLVDPRFTLAYFAVTAGVGLVLSWGGVYSEVWSYRRYEHPRQVLELLWLGVLENFGYRQWKTYVAWRGLFEYLRGVESWGEMTRSGFDD</sequence>
<feature type="transmembrane region" description="Helical" evidence="3">
    <location>
        <begin position="351"/>
        <end position="384"/>
    </location>
</feature>
<organism evidence="4 5">
    <name type="scientific">Halomarina oriensis</name>
    <dbReference type="NCBI Taxonomy" id="671145"/>
    <lineage>
        <taxon>Archaea</taxon>
        <taxon>Methanobacteriati</taxon>
        <taxon>Methanobacteriota</taxon>
        <taxon>Stenosarchaea group</taxon>
        <taxon>Halobacteria</taxon>
        <taxon>Halobacteriales</taxon>
        <taxon>Natronomonadaceae</taxon>
        <taxon>Halomarina</taxon>
    </lineage>
</organism>
<comment type="caution">
    <text evidence="4">The sequence shown here is derived from an EMBL/GenBank/DDBJ whole genome shotgun (WGS) entry which is preliminary data.</text>
</comment>
<dbReference type="RefSeq" id="WP_158206043.1">
    <property type="nucleotide sequence ID" value="NZ_WSZK01000034.1"/>
</dbReference>
<name>A0A6B0GRU5_9EURY</name>
<dbReference type="PANTHER" id="PTHR43630">
    <property type="entry name" value="POLY-BETA-1,6-N-ACETYL-D-GLUCOSAMINE SYNTHASE"/>
    <property type="match status" value="1"/>
</dbReference>
<keyword evidence="1" id="KW-0328">Glycosyltransferase</keyword>
<dbReference type="SUPFAM" id="SSF53448">
    <property type="entry name" value="Nucleotide-diphospho-sugar transferases"/>
    <property type="match status" value="1"/>
</dbReference>
<feature type="transmembrane region" description="Helical" evidence="3">
    <location>
        <begin position="12"/>
        <end position="37"/>
    </location>
</feature>
<dbReference type="Pfam" id="PF13641">
    <property type="entry name" value="Glyco_tranf_2_3"/>
    <property type="match status" value="1"/>
</dbReference>
<feature type="transmembrane region" description="Helical" evidence="3">
    <location>
        <begin position="390"/>
        <end position="409"/>
    </location>
</feature>
<dbReference type="InterPro" id="IPR029044">
    <property type="entry name" value="Nucleotide-diphossugar_trans"/>
</dbReference>
<dbReference type="EMBL" id="WSZK01000034">
    <property type="protein sequence ID" value="MWG36389.1"/>
    <property type="molecule type" value="Genomic_DNA"/>
</dbReference>
<reference evidence="4 5" key="1">
    <citation type="submission" date="2019-12" db="EMBL/GenBank/DDBJ databases">
        <title>Halocatena pleomorpha gen. nov. sp. nov., an extremely halophilic archaeon of family Halobacteriaceae isolated from saltpan soil.</title>
        <authorList>
            <person name="Pal Y."/>
            <person name="Verma A."/>
            <person name="Krishnamurthi S."/>
            <person name="Kumar P."/>
        </authorList>
    </citation>
    <scope>NUCLEOTIDE SEQUENCE [LARGE SCALE GENOMIC DNA]</scope>
    <source>
        <strain evidence="4 5">JCM 16495</strain>
    </source>
</reference>
<evidence type="ECO:0000313" key="4">
    <source>
        <dbReference type="EMBL" id="MWG36389.1"/>
    </source>
</evidence>
<dbReference type="Gene3D" id="3.90.550.10">
    <property type="entry name" value="Spore Coat Polysaccharide Biosynthesis Protein SpsA, Chain A"/>
    <property type="match status" value="1"/>
</dbReference>
<evidence type="ECO:0000256" key="3">
    <source>
        <dbReference type="SAM" id="Phobius"/>
    </source>
</evidence>
<proteinExistence type="predicted"/>
<dbReference type="AlphaFoldDB" id="A0A6B0GRU5"/>
<evidence type="ECO:0000256" key="1">
    <source>
        <dbReference type="ARBA" id="ARBA00022676"/>
    </source>
</evidence>